<reference evidence="3 4" key="1">
    <citation type="submission" date="2020-08" db="EMBL/GenBank/DDBJ databases">
        <title>Sequencing the genomes of 1000 actinobacteria strains.</title>
        <authorList>
            <person name="Klenk H.-P."/>
        </authorList>
    </citation>
    <scope>NUCLEOTIDE SEQUENCE [LARGE SCALE GENOMIC DNA]</scope>
    <source>
        <strain evidence="3 4">DSM 45084</strain>
    </source>
</reference>
<dbReference type="PANTHER" id="PTHR35176:SF6">
    <property type="entry name" value="HEME OXYGENASE HI_0854-RELATED"/>
    <property type="match status" value="1"/>
</dbReference>
<evidence type="ECO:0000313" key="3">
    <source>
        <dbReference type="EMBL" id="MBB4964709.1"/>
    </source>
</evidence>
<dbReference type="Proteomes" id="UP000542674">
    <property type="component" value="Unassembled WGS sequence"/>
</dbReference>
<name>A0A7W7T186_9PSEU</name>
<evidence type="ECO:0000259" key="2">
    <source>
        <dbReference type="Pfam" id="PF01243"/>
    </source>
</evidence>
<dbReference type="GO" id="GO:0070967">
    <property type="term" value="F:coenzyme F420 binding"/>
    <property type="evidence" value="ECO:0007669"/>
    <property type="project" value="TreeGrafter"/>
</dbReference>
<dbReference type="Gene3D" id="2.30.110.10">
    <property type="entry name" value="Electron Transport, Fmn-binding Protein, Chain A"/>
    <property type="match status" value="1"/>
</dbReference>
<keyword evidence="1" id="KW-0560">Oxidoreductase</keyword>
<dbReference type="RefSeq" id="WP_184667911.1">
    <property type="nucleotide sequence ID" value="NZ_BAABAI010000015.1"/>
</dbReference>
<accession>A0A7W7T186</accession>
<dbReference type="InterPro" id="IPR019966">
    <property type="entry name" value="F420-dep_enz_PPOX_Rv3369"/>
</dbReference>
<proteinExistence type="predicted"/>
<sequence>MSLSLPEPGTELGDRVARRLRDETIGWITSVDGSGTPQPAPVWFLWRPEDSSVLLYSMPTAKRLARLRANPRTAFHLNDAVGDDVVVLLGDLVERPDLPGAADVPEYEAKYGDVARKMFGSSEEFAARYSVPLLFVPERFRGH</sequence>
<dbReference type="InterPro" id="IPR012349">
    <property type="entry name" value="Split_barrel_FMN-bd"/>
</dbReference>
<dbReference type="InterPro" id="IPR052019">
    <property type="entry name" value="F420H2_bilvrd_red/Heme_oxyg"/>
</dbReference>
<evidence type="ECO:0000256" key="1">
    <source>
        <dbReference type="ARBA" id="ARBA00023002"/>
    </source>
</evidence>
<dbReference type="SUPFAM" id="SSF50475">
    <property type="entry name" value="FMN-binding split barrel"/>
    <property type="match status" value="1"/>
</dbReference>
<dbReference type="GO" id="GO:0016627">
    <property type="term" value="F:oxidoreductase activity, acting on the CH-CH group of donors"/>
    <property type="evidence" value="ECO:0007669"/>
    <property type="project" value="TreeGrafter"/>
</dbReference>
<dbReference type="NCBIfam" id="TIGR03667">
    <property type="entry name" value="Rv3369"/>
    <property type="match status" value="1"/>
</dbReference>
<comment type="caution">
    <text evidence="3">The sequence shown here is derived from an EMBL/GenBank/DDBJ whole genome shotgun (WGS) entry which is preliminary data.</text>
</comment>
<keyword evidence="4" id="KW-1185">Reference proteome</keyword>
<dbReference type="InterPro" id="IPR011576">
    <property type="entry name" value="Pyridox_Oxase_N"/>
</dbReference>
<dbReference type="GO" id="GO:0005829">
    <property type="term" value="C:cytosol"/>
    <property type="evidence" value="ECO:0007669"/>
    <property type="project" value="TreeGrafter"/>
</dbReference>
<organism evidence="3 4">
    <name type="scientific">Saccharothrix violaceirubra</name>
    <dbReference type="NCBI Taxonomy" id="413306"/>
    <lineage>
        <taxon>Bacteria</taxon>
        <taxon>Bacillati</taxon>
        <taxon>Actinomycetota</taxon>
        <taxon>Actinomycetes</taxon>
        <taxon>Pseudonocardiales</taxon>
        <taxon>Pseudonocardiaceae</taxon>
        <taxon>Saccharothrix</taxon>
    </lineage>
</organism>
<evidence type="ECO:0000313" key="4">
    <source>
        <dbReference type="Proteomes" id="UP000542674"/>
    </source>
</evidence>
<dbReference type="EMBL" id="JACHJS010000001">
    <property type="protein sequence ID" value="MBB4964709.1"/>
    <property type="molecule type" value="Genomic_DNA"/>
</dbReference>
<dbReference type="PANTHER" id="PTHR35176">
    <property type="entry name" value="HEME OXYGENASE HI_0854-RELATED"/>
    <property type="match status" value="1"/>
</dbReference>
<gene>
    <name evidence="3" type="ORF">F4559_002068</name>
</gene>
<feature type="domain" description="Pyridoxamine 5'-phosphate oxidase N-terminal" evidence="2">
    <location>
        <begin position="14"/>
        <end position="115"/>
    </location>
</feature>
<protein>
    <submittedName>
        <fullName evidence="3">PPOX class probable F420-dependent enzyme</fullName>
    </submittedName>
</protein>
<dbReference type="AlphaFoldDB" id="A0A7W7T186"/>
<dbReference type="Pfam" id="PF01243">
    <property type="entry name" value="PNPOx_N"/>
    <property type="match status" value="1"/>
</dbReference>